<evidence type="ECO:0000256" key="3">
    <source>
        <dbReference type="ARBA" id="ARBA00038412"/>
    </source>
</evidence>
<dbReference type="GO" id="GO:0016787">
    <property type="term" value="F:hydrolase activity"/>
    <property type="evidence" value="ECO:0007669"/>
    <property type="project" value="UniProtKB-KW"/>
</dbReference>
<reference evidence="11 12" key="1">
    <citation type="submission" date="2017-11" db="EMBL/GenBank/DDBJ databases">
        <authorList>
            <person name="Han C.G."/>
        </authorList>
    </citation>
    <scope>NUCLEOTIDE SEQUENCE [LARGE SCALE GENOMIC DNA]</scope>
    <source>
        <strain evidence="9 12">A5</strain>
        <strain evidence="8 11">A8</strain>
    </source>
</reference>
<dbReference type="GO" id="GO:0005829">
    <property type="term" value="C:cytosol"/>
    <property type="evidence" value="ECO:0007669"/>
    <property type="project" value="TreeGrafter"/>
</dbReference>
<accession>A0A0B7GBH4</accession>
<evidence type="ECO:0000313" key="10">
    <source>
        <dbReference type="EMBL" id="SXF93872.1"/>
    </source>
</evidence>
<organism evidence="9 12">
    <name type="scientific">Klebsiella variicola</name>
    <dbReference type="NCBI Taxonomy" id="244366"/>
    <lineage>
        <taxon>Bacteria</taxon>
        <taxon>Pseudomonadati</taxon>
        <taxon>Pseudomonadota</taxon>
        <taxon>Gammaproteobacteria</taxon>
        <taxon>Enterobacterales</taxon>
        <taxon>Enterobacteriaceae</taxon>
        <taxon>Klebsiella/Raoultella group</taxon>
        <taxon>Klebsiella</taxon>
        <taxon>Klebsiella pneumoniae complex</taxon>
    </lineage>
</organism>
<dbReference type="EMBL" id="PIDP01001044">
    <property type="protein sequence ID" value="PLM92081.1"/>
    <property type="molecule type" value="Genomic_DNA"/>
</dbReference>
<reference evidence="10 13" key="3">
    <citation type="submission" date="2018-08" db="EMBL/GenBank/DDBJ databases">
        <authorList>
            <consortium name="Pathogen Informatics"/>
        </authorList>
    </citation>
    <scope>NUCLEOTIDE SEQUENCE [LARGE SCALE GENOMIC DNA]</scope>
    <source>
        <strain evidence="10 13">EuSCAPE_TR218</strain>
    </source>
</reference>
<reference evidence="11 12" key="2">
    <citation type="submission" date="2018-01" db="EMBL/GenBank/DDBJ databases">
        <title>Genomic study of Klebsiella pneumoniae.</title>
        <authorList>
            <person name="Yang Y."/>
            <person name="Bicalho R."/>
        </authorList>
    </citation>
    <scope>NUCLEOTIDE SEQUENCE [LARGE SCALE GENOMIC DNA]</scope>
    <source>
        <strain evidence="9 12">A5</strain>
        <strain evidence="8 11">A8</strain>
    </source>
</reference>
<dbReference type="Pfam" id="PF01844">
    <property type="entry name" value="HNH"/>
    <property type="match status" value="1"/>
</dbReference>
<protein>
    <recommendedName>
        <fullName evidence="4">Putative HNH nuclease YajD</fullName>
    </recommendedName>
</protein>
<feature type="domain" description="HNH nuclease" evidence="5">
    <location>
        <begin position="87"/>
        <end position="143"/>
    </location>
</feature>
<dbReference type="InterPro" id="IPR002711">
    <property type="entry name" value="HNH"/>
</dbReference>
<evidence type="ECO:0000259" key="5">
    <source>
        <dbReference type="SMART" id="SM00507"/>
    </source>
</evidence>
<evidence type="ECO:0000256" key="1">
    <source>
        <dbReference type="ARBA" id="ARBA00022722"/>
    </source>
</evidence>
<dbReference type="AlphaFoldDB" id="A0A0B7GBH4"/>
<evidence type="ECO:0000313" key="8">
    <source>
        <dbReference type="EMBL" id="PLM92081.1"/>
    </source>
</evidence>
<dbReference type="GO" id="GO:0008270">
    <property type="term" value="F:zinc ion binding"/>
    <property type="evidence" value="ECO:0007669"/>
    <property type="project" value="InterPro"/>
</dbReference>
<dbReference type="RefSeq" id="WP_004191854.1">
    <property type="nucleotide sequence ID" value="NZ_AP024592.1"/>
</dbReference>
<dbReference type="SMART" id="SM00507">
    <property type="entry name" value="HNHc"/>
    <property type="match status" value="1"/>
</dbReference>
<reference evidence="7" key="5">
    <citation type="journal article" date="2023" name="Nat. Commun.">
        <title>Genomic dissection of endemic carbapenem resistance reveals metallo-beta-lactamase dissemination through clonal, plasmid and integron transfer.</title>
        <authorList>
            <person name="Macesic N."/>
            <person name="Hawkey J."/>
            <person name="Vezina B."/>
            <person name="Wisniewski J.A."/>
            <person name="Cottingham H."/>
            <person name="Blakeway L.V."/>
            <person name="Harshegyi T."/>
            <person name="Pragastis K."/>
            <person name="Badoordeen G.Z."/>
            <person name="Dennison A."/>
            <person name="Spelman D.W."/>
            <person name="Jenney A.W.J."/>
            <person name="Peleg A.Y."/>
        </authorList>
    </citation>
    <scope>NUCLEOTIDE SEQUENCE</scope>
    <source>
        <strain evidence="7">CPO071</strain>
    </source>
</reference>
<reference evidence="6" key="4">
    <citation type="journal article" date="2022" name="J. Appl. Microbiol.">
        <title>PCR-based ORF typing of Klebsiella pneumoniae for rapid identification of global clones and transmission events.</title>
        <authorList>
            <person name="Nonogaki R."/>
            <person name="Iijima A."/>
            <person name="Kawamura K."/>
            <person name="Kayama S."/>
            <person name="Sugai M."/>
            <person name="Yagi T."/>
            <person name="Arakawa Y."/>
            <person name="Doi Y."/>
            <person name="Suzuki M."/>
        </authorList>
    </citation>
    <scope>NUCLEOTIDE SEQUENCE</scope>
    <source>
        <strain evidence="6">NUKP-37</strain>
    </source>
</reference>
<reference evidence="7" key="6">
    <citation type="submission" date="2024-01" db="EMBL/GenBank/DDBJ databases">
        <authorList>
            <person name="Macesic N."/>
        </authorList>
    </citation>
    <scope>NUCLEOTIDE SEQUENCE</scope>
    <source>
        <strain evidence="7">CPO071</strain>
    </source>
</reference>
<dbReference type="Proteomes" id="UP000234412">
    <property type="component" value="Unassembled WGS sequence"/>
</dbReference>
<dbReference type="PANTHER" id="PTHR41286">
    <property type="entry name" value="HNH NUCLEASE YAJD-RELATED"/>
    <property type="match status" value="1"/>
</dbReference>
<dbReference type="EMBL" id="JARTTN020000001">
    <property type="protein sequence ID" value="MEC6059150.1"/>
    <property type="molecule type" value="Genomic_DNA"/>
</dbReference>
<keyword evidence="1" id="KW-0540">Nuclease</keyword>
<evidence type="ECO:0000313" key="6">
    <source>
        <dbReference type="EMBL" id="GKJ93511.1"/>
    </source>
</evidence>
<dbReference type="KEGG" id="kvd:KR75_13120"/>
<dbReference type="PANTHER" id="PTHR41286:SF1">
    <property type="entry name" value="HNH NUCLEASE YAJD-RELATED"/>
    <property type="match status" value="1"/>
</dbReference>
<dbReference type="Gene3D" id="1.10.30.50">
    <property type="match status" value="1"/>
</dbReference>
<evidence type="ECO:0000256" key="2">
    <source>
        <dbReference type="ARBA" id="ARBA00022801"/>
    </source>
</evidence>
<evidence type="ECO:0000313" key="7">
    <source>
        <dbReference type="EMBL" id="MEC6059150.1"/>
    </source>
</evidence>
<dbReference type="EMBL" id="BQTA01000006">
    <property type="protein sequence ID" value="GKJ93511.1"/>
    <property type="molecule type" value="Genomic_DNA"/>
</dbReference>
<dbReference type="Proteomes" id="UP001060507">
    <property type="component" value="Unassembled WGS sequence"/>
</dbReference>
<evidence type="ECO:0000313" key="9">
    <source>
        <dbReference type="EMBL" id="PLP49017.1"/>
    </source>
</evidence>
<dbReference type="Proteomes" id="UP001176846">
    <property type="component" value="Unassembled WGS sequence"/>
</dbReference>
<dbReference type="GO" id="GO:0004519">
    <property type="term" value="F:endonuclease activity"/>
    <property type="evidence" value="ECO:0007669"/>
    <property type="project" value="UniProtKB-KW"/>
</dbReference>
<keyword evidence="2 7" id="KW-0378">Hydrolase</keyword>
<evidence type="ECO:0000256" key="4">
    <source>
        <dbReference type="ARBA" id="ARBA00040194"/>
    </source>
</evidence>
<name>A0A0B7GBH4_KLEVA</name>
<dbReference type="Proteomes" id="UP000234473">
    <property type="component" value="Unassembled WGS sequence"/>
</dbReference>
<dbReference type="Proteomes" id="UP000258928">
    <property type="component" value="Unassembled WGS sequence"/>
</dbReference>
<evidence type="ECO:0000313" key="11">
    <source>
        <dbReference type="Proteomes" id="UP000234412"/>
    </source>
</evidence>
<evidence type="ECO:0000313" key="12">
    <source>
        <dbReference type="Proteomes" id="UP000234473"/>
    </source>
</evidence>
<keyword evidence="9" id="KW-0255">Endonuclease</keyword>
<dbReference type="InterPro" id="IPR003615">
    <property type="entry name" value="HNH_nuc"/>
</dbReference>
<dbReference type="GO" id="GO:0003676">
    <property type="term" value="F:nucleic acid binding"/>
    <property type="evidence" value="ECO:0007669"/>
    <property type="project" value="InterPro"/>
</dbReference>
<dbReference type="EMBL" id="PICB01000029">
    <property type="protein sequence ID" value="PLP49017.1"/>
    <property type="molecule type" value="Genomic_DNA"/>
</dbReference>
<gene>
    <name evidence="9" type="ORF">CWM98_01525</name>
    <name evidence="8" type="ORF">CWN47_23685</name>
    <name evidence="6" type="ORF">NUKP37_24930</name>
    <name evidence="7" type="ORF">QAB22_021825</name>
    <name evidence="10" type="ORF">SAMEA3729809_02598</name>
</gene>
<dbReference type="EMBL" id="UKAS01000007">
    <property type="protein sequence ID" value="SXF93872.1"/>
    <property type="molecule type" value="Genomic_DNA"/>
</dbReference>
<comment type="caution">
    <text evidence="9">The sequence shown here is derived from an EMBL/GenBank/DDBJ whole genome shotgun (WGS) entry which is preliminary data.</text>
</comment>
<evidence type="ECO:0000313" key="13">
    <source>
        <dbReference type="Proteomes" id="UP000258928"/>
    </source>
</evidence>
<comment type="similarity">
    <text evidence="3">Belongs to the HNH nuclease family.</text>
</comment>
<sequence length="154" mass="17875">METLVILAVVVWILFKLVQKVTSKLYPQDSVKVQEKPDTTPATDAWGNYPKAEGHVVLFEQFRREQAQRQQAAKEAETFYRSREWRRLRYQAFQRYGNKCCVCGRGASDGMVMHVDHIKPRSLYPHLALDIANLQIMCNECNVSKGNRDEVAWQ</sequence>
<proteinExistence type="inferred from homology"/>
<dbReference type="KEGG" id="kpk:A593_15715"/>
<dbReference type="CDD" id="cd00085">
    <property type="entry name" value="HNHc"/>
    <property type="match status" value="1"/>
</dbReference>